<dbReference type="PANTHER" id="PTHR42913:SF3">
    <property type="entry name" value="64 KDA MITOCHONDRIAL NADH DEHYDROGENASE (EUROFUNG)"/>
    <property type="match status" value="1"/>
</dbReference>
<comment type="caution">
    <text evidence="8">The sequence shown here is derived from an EMBL/GenBank/DDBJ whole genome shotgun (WGS) entry which is preliminary data.</text>
</comment>
<dbReference type="InterPro" id="IPR051169">
    <property type="entry name" value="NADH-Q_oxidoreductase"/>
</dbReference>
<feature type="region of interest" description="Disordered" evidence="6">
    <location>
        <begin position="107"/>
        <end position="165"/>
    </location>
</feature>
<keyword evidence="9" id="KW-1185">Reference proteome</keyword>
<evidence type="ECO:0000256" key="6">
    <source>
        <dbReference type="SAM" id="MobiDB-lite"/>
    </source>
</evidence>
<dbReference type="Gene3D" id="3.50.50.100">
    <property type="match status" value="2"/>
</dbReference>
<dbReference type="EMBL" id="SRZK01000046">
    <property type="protein sequence ID" value="TGZ10914.1"/>
    <property type="molecule type" value="Genomic_DNA"/>
</dbReference>
<keyword evidence="5" id="KW-0560">Oxidoreductase</keyword>
<reference evidence="8 9" key="1">
    <citation type="submission" date="2019-04" db="EMBL/GenBank/DDBJ databases">
        <title>Streptomyces rhizosphaericola sp. nov., an actinobacterium isolated from the wheat rhizosphere.</title>
        <authorList>
            <person name="Vargas Hoyos H.A."/>
            <person name="Santos S.N."/>
            <person name="Genuario D.B."/>
            <person name="Melo I.S."/>
            <person name="Da Silva L.J."/>
            <person name="Da Silva F.S.P."/>
            <person name="Zucchi T.D."/>
        </authorList>
    </citation>
    <scope>NUCLEOTIDE SEQUENCE [LARGE SCALE GENOMIC DNA]</scope>
    <source>
        <strain evidence="8 9">1AS2c</strain>
    </source>
</reference>
<gene>
    <name evidence="8" type="ORF">E5Z02_07430</name>
</gene>
<dbReference type="Proteomes" id="UP000306274">
    <property type="component" value="Unassembled WGS sequence"/>
</dbReference>
<organism evidence="8 9">
    <name type="scientific">Streptomyces rhizosphaericola</name>
    <dbReference type="NCBI Taxonomy" id="2564098"/>
    <lineage>
        <taxon>Bacteria</taxon>
        <taxon>Bacillati</taxon>
        <taxon>Actinomycetota</taxon>
        <taxon>Actinomycetes</taxon>
        <taxon>Kitasatosporales</taxon>
        <taxon>Streptomycetaceae</taxon>
        <taxon>Streptomyces</taxon>
    </lineage>
</organism>
<dbReference type="PANTHER" id="PTHR42913">
    <property type="entry name" value="APOPTOSIS-INDUCING FACTOR 1"/>
    <property type="match status" value="1"/>
</dbReference>
<feature type="compositionally biased region" description="Gly residues" evidence="6">
    <location>
        <begin position="138"/>
        <end position="162"/>
    </location>
</feature>
<evidence type="ECO:0000256" key="2">
    <source>
        <dbReference type="ARBA" id="ARBA00005272"/>
    </source>
</evidence>
<comment type="cofactor">
    <cofactor evidence="1">
        <name>FAD</name>
        <dbReference type="ChEBI" id="CHEBI:57692"/>
    </cofactor>
</comment>
<evidence type="ECO:0000256" key="5">
    <source>
        <dbReference type="ARBA" id="ARBA00023002"/>
    </source>
</evidence>
<evidence type="ECO:0000256" key="4">
    <source>
        <dbReference type="ARBA" id="ARBA00022827"/>
    </source>
</evidence>
<evidence type="ECO:0000256" key="3">
    <source>
        <dbReference type="ARBA" id="ARBA00022630"/>
    </source>
</evidence>
<evidence type="ECO:0000259" key="7">
    <source>
        <dbReference type="Pfam" id="PF07992"/>
    </source>
</evidence>
<dbReference type="InterPro" id="IPR023753">
    <property type="entry name" value="FAD/NAD-binding_dom"/>
</dbReference>
<dbReference type="SUPFAM" id="SSF51905">
    <property type="entry name" value="FAD/NAD(P)-binding domain"/>
    <property type="match status" value="1"/>
</dbReference>
<feature type="compositionally biased region" description="Low complexity" evidence="6">
    <location>
        <begin position="114"/>
        <end position="137"/>
    </location>
</feature>
<proteinExistence type="inferred from homology"/>
<feature type="domain" description="FAD/NAD(P)-binding" evidence="7">
    <location>
        <begin position="23"/>
        <end position="372"/>
    </location>
</feature>
<evidence type="ECO:0000256" key="1">
    <source>
        <dbReference type="ARBA" id="ARBA00001974"/>
    </source>
</evidence>
<accession>A0ABY2PIS4</accession>
<sequence length="470" mass="47973">MQHGNAQGQGHVQEHGHGRAQHRVVVLGAGYAGAIAAGRLARRLRREDVAITLVNAEPDFVERVRMHQLAVGQELRPRPFSEMFAGTGVRLRLARVTAVDVDGRTVSITEAEPGGSSASGASNGLGNSGGSSTSEGLGVSGGSDGLGSSSGPGDSGGSGSSGSSGVEELPYDTLVYALGSTWNTHDVPGAAEHAHDIAGRPGALRLRARLAALGAGQPVVVVGGGLTGLEAATEIAEARPDLKVTLAARGALGDWLSPKGARHLRKVMAGLGITVHENTTVTGVGADHATTAAGDLPASATIWTTGFAAHPIARATTLRTDATGRIEVDGTMRSLSHPDVYAIGDAALAQGPGDKPLRMSCASGVPMAWQAADAIAARLTGTKSPTAPLRYFNQCISLGRKEGLIQYVTADDRARTAALTGRLAAFYKELVCKGAAWGVANPTLAVPTRRRPTVVQPAPVPTPAPEATTA</sequence>
<protein>
    <submittedName>
        <fullName evidence="8">Oxidoreductase</fullName>
    </submittedName>
</protein>
<evidence type="ECO:0000313" key="8">
    <source>
        <dbReference type="EMBL" id="TGZ10914.1"/>
    </source>
</evidence>
<keyword evidence="4" id="KW-0274">FAD</keyword>
<comment type="similarity">
    <text evidence="2">Belongs to the NADH dehydrogenase family.</text>
</comment>
<dbReference type="PRINTS" id="PR00368">
    <property type="entry name" value="FADPNR"/>
</dbReference>
<dbReference type="PRINTS" id="PR00411">
    <property type="entry name" value="PNDRDTASEI"/>
</dbReference>
<name>A0ABY2PIS4_9ACTN</name>
<dbReference type="Pfam" id="PF07992">
    <property type="entry name" value="Pyr_redox_2"/>
    <property type="match status" value="1"/>
</dbReference>
<dbReference type="RefSeq" id="WP_136015780.1">
    <property type="nucleotide sequence ID" value="NZ_SRZK01000046.1"/>
</dbReference>
<dbReference type="InterPro" id="IPR036188">
    <property type="entry name" value="FAD/NAD-bd_sf"/>
</dbReference>
<evidence type="ECO:0000313" key="9">
    <source>
        <dbReference type="Proteomes" id="UP000306274"/>
    </source>
</evidence>
<keyword evidence="3" id="KW-0285">Flavoprotein</keyword>